<feature type="non-terminal residue" evidence="2">
    <location>
        <position position="202"/>
    </location>
</feature>
<evidence type="ECO:0000259" key="1">
    <source>
        <dbReference type="Pfam" id="PF06439"/>
    </source>
</evidence>
<comment type="caution">
    <text evidence="2">The sequence shown here is derived from an EMBL/GenBank/DDBJ whole genome shotgun (WGS) entry which is preliminary data.</text>
</comment>
<dbReference type="Proteomes" id="UP001232063">
    <property type="component" value="Unassembled WGS sequence"/>
</dbReference>
<dbReference type="AlphaFoldDB" id="A0AAE3R634"/>
<gene>
    <name evidence="2" type="ORF">QNI22_24845</name>
</gene>
<dbReference type="InterPro" id="IPR010496">
    <property type="entry name" value="AL/BT2_dom"/>
</dbReference>
<evidence type="ECO:0000313" key="2">
    <source>
        <dbReference type="EMBL" id="MDJ1503915.1"/>
    </source>
</evidence>
<feature type="domain" description="3-keto-alpha-glucoside-1,2-lyase/3-keto-2-hydroxy-glucal hydratase" evidence="1">
    <location>
        <begin position="62"/>
        <end position="202"/>
    </location>
</feature>
<name>A0AAE3R634_9BACT</name>
<dbReference type="GO" id="GO:0016787">
    <property type="term" value="F:hydrolase activity"/>
    <property type="evidence" value="ECO:0007669"/>
    <property type="project" value="InterPro"/>
</dbReference>
<sequence length="202" mass="22336">MYLINGIKITVFSLSVISMFSCSSNEKKEEDTTQAAADTVTQTTTASNDSFNQLTEQETKEGWKLLFDGKTTNGWRGAYMTTFPEKGWTVKDGTLTVEASDGAESQHGGDIVTNDEYTNFDLRFEFKLTDSANSGVKYFVVEQQPKPKGSAFGLEFQVLDDDKHPDAKKGRDGNRTVGSLYDLITAKDKAAKPIGEWNEGRV</sequence>
<keyword evidence="3" id="KW-1185">Reference proteome</keyword>
<proteinExistence type="predicted"/>
<protein>
    <submittedName>
        <fullName evidence="2">DUF1080 domain-containing protein</fullName>
    </submittedName>
</protein>
<dbReference type="Gene3D" id="2.60.120.560">
    <property type="entry name" value="Exo-inulinase, domain 1"/>
    <property type="match status" value="1"/>
</dbReference>
<evidence type="ECO:0000313" key="3">
    <source>
        <dbReference type="Proteomes" id="UP001232063"/>
    </source>
</evidence>
<reference evidence="2" key="1">
    <citation type="submission" date="2023-05" db="EMBL/GenBank/DDBJ databases">
        <authorList>
            <person name="Zhang X."/>
        </authorList>
    </citation>
    <scope>NUCLEOTIDE SEQUENCE</scope>
    <source>
        <strain evidence="2">BD1B2-1</strain>
    </source>
</reference>
<dbReference type="Pfam" id="PF06439">
    <property type="entry name" value="3keto-disac_hyd"/>
    <property type="match status" value="1"/>
</dbReference>
<organism evidence="2 3">
    <name type="scientific">Xanthocytophaga agilis</name>
    <dbReference type="NCBI Taxonomy" id="3048010"/>
    <lineage>
        <taxon>Bacteria</taxon>
        <taxon>Pseudomonadati</taxon>
        <taxon>Bacteroidota</taxon>
        <taxon>Cytophagia</taxon>
        <taxon>Cytophagales</taxon>
        <taxon>Rhodocytophagaceae</taxon>
        <taxon>Xanthocytophaga</taxon>
    </lineage>
</organism>
<accession>A0AAE3R634</accession>
<dbReference type="RefSeq" id="WP_314514669.1">
    <property type="nucleotide sequence ID" value="NZ_JASJOU010000009.1"/>
</dbReference>
<dbReference type="EMBL" id="JASJOU010000009">
    <property type="protein sequence ID" value="MDJ1503915.1"/>
    <property type="molecule type" value="Genomic_DNA"/>
</dbReference>